<dbReference type="Pfam" id="PF19891">
    <property type="entry name" value="DUF6364"/>
    <property type="match status" value="1"/>
</dbReference>
<sequence>MAKLTLSIDERVIANGKQYAKKQGRTLSSIVEDYLSALGGGEAITPSPSVRALMGIGRGPADENAYRRHLVEKYQ</sequence>
<keyword evidence="2" id="KW-1185">Reference proteome</keyword>
<dbReference type="InterPro" id="IPR045944">
    <property type="entry name" value="DUF6364"/>
</dbReference>
<protein>
    <submittedName>
        <fullName evidence="1">Toxin-antitoxin system protein</fullName>
    </submittedName>
</protein>
<dbReference type="EMBL" id="WHZY01000004">
    <property type="protein sequence ID" value="NEG78093.1"/>
    <property type="molecule type" value="Genomic_DNA"/>
</dbReference>
<name>A0A7K3TIK0_9BIFI</name>
<evidence type="ECO:0000313" key="2">
    <source>
        <dbReference type="Proteomes" id="UP000469763"/>
    </source>
</evidence>
<dbReference type="Proteomes" id="UP000469763">
    <property type="component" value="Unassembled WGS sequence"/>
</dbReference>
<gene>
    <name evidence="1" type="ORF">GFD22_03740</name>
</gene>
<accession>A0A7K3TIK0</accession>
<reference evidence="1 2" key="1">
    <citation type="submission" date="2019-10" db="EMBL/GenBank/DDBJ databases">
        <title>Bifidobacterium from non-human primates.</title>
        <authorList>
            <person name="Modesto M."/>
        </authorList>
    </citation>
    <scope>NUCLEOTIDE SEQUENCE [LARGE SCALE GENOMIC DNA]</scope>
    <source>
        <strain evidence="1 2">TREC</strain>
    </source>
</reference>
<dbReference type="RefSeq" id="WP_152349691.1">
    <property type="nucleotide sequence ID" value="NZ_WBSN01000002.1"/>
</dbReference>
<comment type="caution">
    <text evidence="1">The sequence shown here is derived from an EMBL/GenBank/DDBJ whole genome shotgun (WGS) entry which is preliminary data.</text>
</comment>
<dbReference type="OrthoDB" id="3237113at2"/>
<proteinExistence type="predicted"/>
<organism evidence="1 2">
    <name type="scientific">Bifidobacterium avesanii</name>
    <dbReference type="NCBI Taxonomy" id="1798157"/>
    <lineage>
        <taxon>Bacteria</taxon>
        <taxon>Bacillati</taxon>
        <taxon>Actinomycetota</taxon>
        <taxon>Actinomycetes</taxon>
        <taxon>Bifidobacteriales</taxon>
        <taxon>Bifidobacteriaceae</taxon>
        <taxon>Bifidobacterium</taxon>
    </lineage>
</organism>
<dbReference type="AlphaFoldDB" id="A0A7K3TIK0"/>
<evidence type="ECO:0000313" key="1">
    <source>
        <dbReference type="EMBL" id="NEG78093.1"/>
    </source>
</evidence>